<gene>
    <name evidence="1" type="ORF">EGI31_04165</name>
</gene>
<evidence type="ECO:0008006" key="3">
    <source>
        <dbReference type="Google" id="ProtNLM"/>
    </source>
</evidence>
<dbReference type="Proteomes" id="UP001204144">
    <property type="component" value="Unassembled WGS sequence"/>
</dbReference>
<evidence type="ECO:0000313" key="2">
    <source>
        <dbReference type="Proteomes" id="UP001204144"/>
    </source>
</evidence>
<accession>A0AAE3GZI4</accession>
<organism evidence="1 2">
    <name type="scientific">Lacihabitans soyangensis</name>
    <dbReference type="NCBI Taxonomy" id="869394"/>
    <lineage>
        <taxon>Bacteria</taxon>
        <taxon>Pseudomonadati</taxon>
        <taxon>Bacteroidota</taxon>
        <taxon>Cytophagia</taxon>
        <taxon>Cytophagales</taxon>
        <taxon>Leadbetterellaceae</taxon>
        <taxon>Lacihabitans</taxon>
    </lineage>
</organism>
<keyword evidence="2" id="KW-1185">Reference proteome</keyword>
<dbReference type="AlphaFoldDB" id="A0AAE3GZI4"/>
<dbReference type="InterPro" id="IPR011250">
    <property type="entry name" value="OMP/PagP_B-barrel"/>
</dbReference>
<dbReference type="Gene3D" id="2.40.160.20">
    <property type="match status" value="1"/>
</dbReference>
<proteinExistence type="predicted"/>
<comment type="caution">
    <text evidence="1">The sequence shown here is derived from an EMBL/GenBank/DDBJ whole genome shotgun (WGS) entry which is preliminary data.</text>
</comment>
<evidence type="ECO:0000313" key="1">
    <source>
        <dbReference type="EMBL" id="MCP9762137.1"/>
    </source>
</evidence>
<protein>
    <recommendedName>
        <fullName evidence="3">Outer membrane protein beta-barrel domain-containing protein</fullName>
    </recommendedName>
</protein>
<dbReference type="EMBL" id="RJUF01000006">
    <property type="protein sequence ID" value="MCP9762137.1"/>
    <property type="molecule type" value="Genomic_DNA"/>
</dbReference>
<name>A0AAE3GZI4_9BACT</name>
<dbReference type="SUPFAM" id="SSF56925">
    <property type="entry name" value="OMPA-like"/>
    <property type="match status" value="1"/>
</dbReference>
<reference evidence="1 2" key="1">
    <citation type="submission" date="2018-11" db="EMBL/GenBank/DDBJ databases">
        <title>Novel bacteria species description.</title>
        <authorList>
            <person name="Han J.-H."/>
        </authorList>
    </citation>
    <scope>NUCLEOTIDE SEQUENCE [LARGE SCALE GENOMIC DNA]</scope>
    <source>
        <strain evidence="1 2">KCTC23259</strain>
    </source>
</reference>
<sequence>MKKTIHIILFLLSIQLVWSQNQGKFSVGIGLNTNIGTIAGFRALPQLSVSRFYAKNLEVGLKIGGNYNKVKYNGNIIINNQTYDEFTEKSFQAATFGRYYISDYRLRPFVLFEIGIETNSSEYFKVISQTAARGFGNSNTALITNIGGGFSYALTKKRNLFLDASLSKGLSNTQTFTSSRPNLGTFELRMRGVFGGKK</sequence>
<dbReference type="RefSeq" id="WP_255035892.1">
    <property type="nucleotide sequence ID" value="NZ_RJUF01000006.1"/>
</dbReference>